<dbReference type="Pfam" id="PF00496">
    <property type="entry name" value="SBP_bac_5"/>
    <property type="match status" value="1"/>
</dbReference>
<dbReference type="GO" id="GO:0042597">
    <property type="term" value="C:periplasmic space"/>
    <property type="evidence" value="ECO:0007669"/>
    <property type="project" value="UniProtKB-ARBA"/>
</dbReference>
<dbReference type="PROSITE" id="PS51318">
    <property type="entry name" value="TAT"/>
    <property type="match status" value="1"/>
</dbReference>
<dbReference type="GO" id="GO:0043190">
    <property type="term" value="C:ATP-binding cassette (ABC) transporter complex"/>
    <property type="evidence" value="ECO:0007669"/>
    <property type="project" value="InterPro"/>
</dbReference>
<evidence type="ECO:0000313" key="5">
    <source>
        <dbReference type="EMBL" id="CAB4824960.1"/>
    </source>
</evidence>
<keyword evidence="3" id="KW-0732">Signal</keyword>
<sequence>MTKSPLDRRSFLLGSLAVGGSAALLSACGMSGGSAGSASPSATMAAGTPKSGGLLRVGLGGGGPMETADAHVGILANSDLARSLNLYATLFKRDPETLNLFPSLAESAEPDSSGKTWTVRLVDGAEFHNGKSITAEDLIFTVQRIFEMKGAVAELMPWVDPAGMKALDARTVQFNLKSPTAIFTEPFAMIASGIVPMGYDPAKPVGSGPFELKSFTPGELTSMKRFENYFGDVWLDELDFVSFNDDAPRINALLAGQIQATEALPPGQIAAVQADGMMQIIESLSGATRFFAMAVDEEPFTDVRVRQAMRLLVDRQQMIDQALAGYGQVGNDLFNKYDPMYDSALVREQNIEEAKSLLKSAGQSNLTVELATAPYIAGTVEASQVLVQQAKEAGVTVNLKKMDLPAYFEGYGKWPFSGDFFNANEYFIQVGLNQLPTSTYNITHFNDAEYNALYKKGVAELDEAKRKDIADQMQKIEFDRGGNLIWTYATVVDAVAPGVNGFVPDKYGLPLTSYDFARAWMS</sequence>
<comment type="similarity">
    <text evidence="1">Belongs to the bacterial solute-binding protein 5 family.</text>
</comment>
<evidence type="ECO:0000256" key="2">
    <source>
        <dbReference type="ARBA" id="ARBA00022448"/>
    </source>
</evidence>
<evidence type="ECO:0000256" key="1">
    <source>
        <dbReference type="ARBA" id="ARBA00005695"/>
    </source>
</evidence>
<accession>A0A6J6ZXQ3</accession>
<protein>
    <submittedName>
        <fullName evidence="5">Unannotated protein</fullName>
    </submittedName>
</protein>
<feature type="domain" description="Solute-binding protein family 5" evidence="4">
    <location>
        <begin position="101"/>
        <end position="407"/>
    </location>
</feature>
<dbReference type="AlphaFoldDB" id="A0A6J6ZXQ3"/>
<proteinExistence type="inferred from homology"/>
<evidence type="ECO:0000256" key="3">
    <source>
        <dbReference type="ARBA" id="ARBA00022729"/>
    </source>
</evidence>
<dbReference type="PIRSF" id="PIRSF002741">
    <property type="entry name" value="MppA"/>
    <property type="match status" value="1"/>
</dbReference>
<dbReference type="InterPro" id="IPR039424">
    <property type="entry name" value="SBP_5"/>
</dbReference>
<dbReference type="CDD" id="cd08503">
    <property type="entry name" value="PBP2_NikA_DppA_OppA_like_17"/>
    <property type="match status" value="1"/>
</dbReference>
<dbReference type="PANTHER" id="PTHR30290">
    <property type="entry name" value="PERIPLASMIC BINDING COMPONENT OF ABC TRANSPORTER"/>
    <property type="match status" value="1"/>
</dbReference>
<dbReference type="Gene3D" id="3.10.105.10">
    <property type="entry name" value="Dipeptide-binding Protein, Domain 3"/>
    <property type="match status" value="1"/>
</dbReference>
<dbReference type="GO" id="GO:1904680">
    <property type="term" value="F:peptide transmembrane transporter activity"/>
    <property type="evidence" value="ECO:0007669"/>
    <property type="project" value="TreeGrafter"/>
</dbReference>
<organism evidence="5">
    <name type="scientific">freshwater metagenome</name>
    <dbReference type="NCBI Taxonomy" id="449393"/>
    <lineage>
        <taxon>unclassified sequences</taxon>
        <taxon>metagenomes</taxon>
        <taxon>ecological metagenomes</taxon>
    </lineage>
</organism>
<dbReference type="SUPFAM" id="SSF53850">
    <property type="entry name" value="Periplasmic binding protein-like II"/>
    <property type="match status" value="1"/>
</dbReference>
<reference evidence="5" key="1">
    <citation type="submission" date="2020-05" db="EMBL/GenBank/DDBJ databases">
        <authorList>
            <person name="Chiriac C."/>
            <person name="Salcher M."/>
            <person name="Ghai R."/>
            <person name="Kavagutti S V."/>
        </authorList>
    </citation>
    <scope>NUCLEOTIDE SEQUENCE</scope>
</reference>
<dbReference type="PROSITE" id="PS51257">
    <property type="entry name" value="PROKAR_LIPOPROTEIN"/>
    <property type="match status" value="1"/>
</dbReference>
<dbReference type="Gene3D" id="3.40.190.10">
    <property type="entry name" value="Periplasmic binding protein-like II"/>
    <property type="match status" value="1"/>
</dbReference>
<dbReference type="InterPro" id="IPR000914">
    <property type="entry name" value="SBP_5_dom"/>
</dbReference>
<dbReference type="PANTHER" id="PTHR30290:SF9">
    <property type="entry name" value="OLIGOPEPTIDE-BINDING PROTEIN APPA"/>
    <property type="match status" value="1"/>
</dbReference>
<name>A0A6J6ZXQ3_9ZZZZ</name>
<evidence type="ECO:0000259" key="4">
    <source>
        <dbReference type="Pfam" id="PF00496"/>
    </source>
</evidence>
<keyword evidence="2" id="KW-0813">Transport</keyword>
<dbReference type="GO" id="GO:0015833">
    <property type="term" value="P:peptide transport"/>
    <property type="evidence" value="ECO:0007669"/>
    <property type="project" value="TreeGrafter"/>
</dbReference>
<dbReference type="EMBL" id="CAFABK010000012">
    <property type="protein sequence ID" value="CAB4824960.1"/>
    <property type="molecule type" value="Genomic_DNA"/>
</dbReference>
<dbReference type="InterPro" id="IPR030678">
    <property type="entry name" value="Peptide/Ni-bd"/>
</dbReference>
<dbReference type="InterPro" id="IPR006311">
    <property type="entry name" value="TAT_signal"/>
</dbReference>
<gene>
    <name evidence="5" type="ORF">UFOPK3204_00420</name>
</gene>